<feature type="domain" description="Nudix hydrolase" evidence="5">
    <location>
        <begin position="8"/>
        <end position="149"/>
    </location>
</feature>
<feature type="short sequence motif" description="Nudix box" evidence="4">
    <location>
        <begin position="41"/>
        <end position="62"/>
    </location>
</feature>
<dbReference type="SUPFAM" id="SSF55811">
    <property type="entry name" value="Nudix"/>
    <property type="match status" value="1"/>
</dbReference>
<dbReference type="InterPro" id="IPR020476">
    <property type="entry name" value="Nudix_hydrolase"/>
</dbReference>
<dbReference type="PANTHER" id="PTHR11839">
    <property type="entry name" value="UDP/ADP-SUGAR PYROPHOSPHATASE"/>
    <property type="match status" value="1"/>
</dbReference>
<dbReference type="GO" id="GO:0006753">
    <property type="term" value="P:nucleoside phosphate metabolic process"/>
    <property type="evidence" value="ECO:0007669"/>
    <property type="project" value="TreeGrafter"/>
</dbReference>
<protein>
    <recommendedName>
        <fullName evidence="4">RNA pyrophosphohydrolase</fullName>
        <ecNumber evidence="4">3.6.1.-</ecNumber>
    </recommendedName>
    <alternativeName>
        <fullName evidence="4">(Di)nucleoside polyphosphate hydrolase</fullName>
    </alternativeName>
</protein>
<proteinExistence type="inferred from homology"/>
<evidence type="ECO:0000256" key="1">
    <source>
        <dbReference type="ARBA" id="ARBA00001936"/>
    </source>
</evidence>
<evidence type="ECO:0000256" key="4">
    <source>
        <dbReference type="HAMAP-Rule" id="MF_00298"/>
    </source>
</evidence>
<comment type="cofactor">
    <cofactor evidence="1">
        <name>Mn(2+)</name>
        <dbReference type="ChEBI" id="CHEBI:29035"/>
    </cofactor>
</comment>
<dbReference type="GO" id="GO:0008893">
    <property type="term" value="F:guanosine-3',5'-bis(diphosphate) 3'-diphosphatase activity"/>
    <property type="evidence" value="ECO:0007669"/>
    <property type="project" value="TreeGrafter"/>
</dbReference>
<dbReference type="PROSITE" id="PS00893">
    <property type="entry name" value="NUDIX_BOX"/>
    <property type="match status" value="1"/>
</dbReference>
<reference evidence="6 7" key="1">
    <citation type="submission" date="2018-10" db="EMBL/GenBank/DDBJ databases">
        <title>Iterative Subtractive Binning of Freshwater Chronoseries Metagenomes Recovers Nearly Complete Genomes from over Four Hundred Novel Species.</title>
        <authorList>
            <person name="Rodriguez-R L.M."/>
            <person name="Tsementzi D."/>
            <person name="Luo C."/>
            <person name="Konstantinidis K.T."/>
        </authorList>
    </citation>
    <scope>NUCLEOTIDE SEQUENCE [LARGE SCALE GENOMIC DNA]</scope>
    <source>
        <strain evidence="6">WB7_2B_003</strain>
    </source>
</reference>
<dbReference type="NCBIfam" id="NF001938">
    <property type="entry name" value="PRK00714.1-5"/>
    <property type="match status" value="1"/>
</dbReference>
<name>A0A845S8C3_9PROT</name>
<comment type="caution">
    <text evidence="6">The sequence shown here is derived from an EMBL/GenBank/DDBJ whole genome shotgun (WGS) entry which is preliminary data.</text>
</comment>
<comment type="function">
    <text evidence="4">Accelerates the degradation of transcripts by removing pyrophosphate from the 5'-end of triphosphorylated RNA, leading to a more labile monophosphorylated state that can stimulate subsequent ribonuclease cleavage.</text>
</comment>
<dbReference type="Pfam" id="PF00293">
    <property type="entry name" value="NUDIX"/>
    <property type="match status" value="1"/>
</dbReference>
<dbReference type="GO" id="GO:0019693">
    <property type="term" value="P:ribose phosphate metabolic process"/>
    <property type="evidence" value="ECO:0007669"/>
    <property type="project" value="TreeGrafter"/>
</dbReference>
<organism evidence="6 7">
    <name type="scientific">Candidatus Fonsibacter lacus</name>
    <dbReference type="NCBI Taxonomy" id="2576439"/>
    <lineage>
        <taxon>Bacteria</taxon>
        <taxon>Pseudomonadati</taxon>
        <taxon>Pseudomonadota</taxon>
        <taxon>Alphaproteobacteria</taxon>
        <taxon>Candidatus Pelagibacterales</taxon>
        <taxon>Candidatus Pelagibacterales incertae sedis</taxon>
        <taxon>Candidatus Fonsibacter</taxon>
    </lineage>
</organism>
<evidence type="ECO:0000259" key="5">
    <source>
        <dbReference type="PROSITE" id="PS51462"/>
    </source>
</evidence>
<gene>
    <name evidence="4" type="primary">rppH</name>
    <name evidence="4" type="synonym">nudH</name>
    <name evidence="6" type="ORF">EBV78_03730</name>
</gene>
<dbReference type="EC" id="3.6.1.-" evidence="4"/>
<comment type="cofactor">
    <cofactor evidence="4">
        <name>a divalent metal cation</name>
        <dbReference type="ChEBI" id="CHEBI:60240"/>
    </cofactor>
</comment>
<keyword evidence="3 4" id="KW-0378">Hydrolase</keyword>
<dbReference type="PRINTS" id="PR00502">
    <property type="entry name" value="NUDIXFAMILY"/>
</dbReference>
<dbReference type="PANTHER" id="PTHR11839:SF22">
    <property type="entry name" value="NUDIX HYDROLASE 26, CHLOROPLASTIC"/>
    <property type="match status" value="1"/>
</dbReference>
<evidence type="ECO:0000256" key="2">
    <source>
        <dbReference type="ARBA" id="ARBA00001946"/>
    </source>
</evidence>
<dbReference type="InterPro" id="IPR015797">
    <property type="entry name" value="NUDIX_hydrolase-like_dom_sf"/>
</dbReference>
<evidence type="ECO:0000313" key="7">
    <source>
        <dbReference type="Proteomes" id="UP000572953"/>
    </source>
</evidence>
<dbReference type="Proteomes" id="UP000572953">
    <property type="component" value="Unassembled WGS sequence"/>
</dbReference>
<comment type="cofactor">
    <cofactor evidence="2">
        <name>Mg(2+)</name>
        <dbReference type="ChEBI" id="CHEBI:18420"/>
    </cofactor>
</comment>
<dbReference type="InterPro" id="IPR022927">
    <property type="entry name" value="RppH"/>
</dbReference>
<evidence type="ECO:0000313" key="6">
    <source>
        <dbReference type="EMBL" id="NCU63179.1"/>
    </source>
</evidence>
<dbReference type="PROSITE" id="PS51462">
    <property type="entry name" value="NUDIX"/>
    <property type="match status" value="1"/>
</dbReference>
<dbReference type="HAMAP" id="MF_00298">
    <property type="entry name" value="Nudix_RppH"/>
    <property type="match status" value="1"/>
</dbReference>
<dbReference type="AlphaFoldDB" id="A0A845S8C3"/>
<evidence type="ECO:0000256" key="3">
    <source>
        <dbReference type="ARBA" id="ARBA00022801"/>
    </source>
</evidence>
<dbReference type="InterPro" id="IPR000086">
    <property type="entry name" value="NUDIX_hydrolase_dom"/>
</dbReference>
<dbReference type="CDD" id="cd03671">
    <property type="entry name" value="NUDIX_Ap4A_hydrolase_plant_like"/>
    <property type="match status" value="1"/>
</dbReference>
<dbReference type="GO" id="GO:0034432">
    <property type="term" value="F:bis(5'-adenosyl)-pentaphosphatase activity"/>
    <property type="evidence" value="ECO:0007669"/>
    <property type="project" value="TreeGrafter"/>
</dbReference>
<dbReference type="InterPro" id="IPR020084">
    <property type="entry name" value="NUDIX_hydrolase_CS"/>
</dbReference>
<dbReference type="EMBL" id="RGGN01000147">
    <property type="protein sequence ID" value="NCU63179.1"/>
    <property type="molecule type" value="Genomic_DNA"/>
</dbReference>
<sequence length="155" mass="18364">MKDLSNLPYRKGVGIMLINQETKVFIGKRIDSTKAWQMPQGGVDHKEDVESAAKRELKEETGITSIKIIKKSEKEFIYDLPNELLGKIWDGKYKGQKQTWFLAKFLGEHDEINIKQKKAEFYDWRWAEPLELPRLIVPFKKKLYQEVIEEFKKYL</sequence>
<comment type="similarity">
    <text evidence="4">Belongs to the Nudix hydrolase family. RppH subfamily.</text>
</comment>
<dbReference type="NCBIfam" id="NF001936">
    <property type="entry name" value="PRK00714.1-3"/>
    <property type="match status" value="1"/>
</dbReference>
<accession>A0A845S8C3</accession>
<dbReference type="Gene3D" id="3.90.79.10">
    <property type="entry name" value="Nucleoside Triphosphate Pyrophosphohydrolase"/>
    <property type="match status" value="1"/>
</dbReference>